<dbReference type="InterPro" id="IPR048954">
    <property type="entry name" value="PorZ_N"/>
</dbReference>
<evidence type="ECO:0000313" key="3">
    <source>
        <dbReference type="Proteomes" id="UP001597460"/>
    </source>
</evidence>
<dbReference type="Pfam" id="PF21544">
    <property type="entry name" value="PorZ_N_b_propeller"/>
    <property type="match status" value="1"/>
</dbReference>
<dbReference type="InterPro" id="IPR036322">
    <property type="entry name" value="WD40_repeat_dom_sf"/>
</dbReference>
<dbReference type="Gene3D" id="2.130.10.10">
    <property type="entry name" value="YVTN repeat-like/Quinoprotein amine dehydrogenase"/>
    <property type="match status" value="3"/>
</dbReference>
<dbReference type="Proteomes" id="UP001597460">
    <property type="component" value="Unassembled WGS sequence"/>
</dbReference>
<evidence type="ECO:0000313" key="2">
    <source>
        <dbReference type="EMBL" id="MFD2531570.1"/>
    </source>
</evidence>
<dbReference type="SUPFAM" id="SSF63829">
    <property type="entry name" value="Calcium-dependent phosphotriesterase"/>
    <property type="match status" value="1"/>
</dbReference>
<dbReference type="EMBL" id="JBHULI010000005">
    <property type="protein sequence ID" value="MFD2531570.1"/>
    <property type="molecule type" value="Genomic_DNA"/>
</dbReference>
<sequence length="767" mass="85497">MGKFILFFSVLFLSAQYGWSQELDGWEVYPSFSTIVSLTSDSEVIYAGTLGGVFKVEDNELITVTTMDGLYRSNPSSIVYDVEYERIFAGYIDGTIDIINFQDKNVQRLEDIRRVDRFSSKGINEFKIHVGDLYVATQFGIVVYDLQDLVVENSFVQIGDFDIGTEINQLDIKSDSILVATDQGAGLASLNDNLDQATNWITYNSFNGFNTDQISDVAFFDEGKYAVNEQTVLIFQNGSWEEFEAFPPGEVLNIKTNLTGEILGASTSTSIITLDDQQESVTVSPELESIITDFEILNGELAIGTSNEGLVIANLMSENIQSYLPSGPYLNFFNEMVIDEGNLVAASTSEFPSADILNPIRSYYIYNDGIWENYNRNTASELSTVETVYTVCQNDSSYYLGSWGHGIIKHEKSSDNITVYNSSNSNLTGIFSDPSYVVISGIESDSRNNVWAVSYNSQDPLYVQLEGSEQWDSFQNVSGSDNYYKLFIDSFDQKWISLITTSNTGLGLLIIDSEDVENPNDDRYTKLTSGSGNGNLPDDKVKTFIQDKRDEVWIGTERGIARFVFPELMIEGGANEREAQWLINEDTTATSRFLLRDVNVSAMAVNDANQKWIGSENQGLWLLNEDGSRIEKRFTSENSNLISDNINSIAIDNSTGEVFIATDLGLVSYQDIPKAPVPEMDKLKVYPNPFQYSRHDQILIEGLSDATRIKIIGVDGFVVNELSAQGGRISWDGYDYNGNQLGSGVYFVIAYEESGRERGLGKVVIVR</sequence>
<feature type="domain" description="PorZ N-terminal beta-propeller" evidence="1">
    <location>
        <begin position="46"/>
        <end position="200"/>
    </location>
</feature>
<dbReference type="InterPro" id="IPR015943">
    <property type="entry name" value="WD40/YVTN_repeat-like_dom_sf"/>
</dbReference>
<organism evidence="2 3">
    <name type="scientific">Gracilimonas halophila</name>
    <dbReference type="NCBI Taxonomy" id="1834464"/>
    <lineage>
        <taxon>Bacteria</taxon>
        <taxon>Pseudomonadati</taxon>
        <taxon>Balneolota</taxon>
        <taxon>Balneolia</taxon>
        <taxon>Balneolales</taxon>
        <taxon>Balneolaceae</taxon>
        <taxon>Gracilimonas</taxon>
    </lineage>
</organism>
<accession>A0ABW5JGL9</accession>
<dbReference type="SUPFAM" id="SSF50978">
    <property type="entry name" value="WD40 repeat-like"/>
    <property type="match status" value="1"/>
</dbReference>
<evidence type="ECO:0000259" key="1">
    <source>
        <dbReference type="Pfam" id="PF21544"/>
    </source>
</evidence>
<dbReference type="RefSeq" id="WP_390298868.1">
    <property type="nucleotide sequence ID" value="NZ_JBHULI010000005.1"/>
</dbReference>
<reference evidence="3" key="1">
    <citation type="journal article" date="2019" name="Int. J. Syst. Evol. Microbiol.">
        <title>The Global Catalogue of Microorganisms (GCM) 10K type strain sequencing project: providing services to taxonomists for standard genome sequencing and annotation.</title>
        <authorList>
            <consortium name="The Broad Institute Genomics Platform"/>
            <consortium name="The Broad Institute Genome Sequencing Center for Infectious Disease"/>
            <person name="Wu L."/>
            <person name="Ma J."/>
        </authorList>
    </citation>
    <scope>NUCLEOTIDE SEQUENCE [LARGE SCALE GENOMIC DNA]</scope>
    <source>
        <strain evidence="3">KCTC 52042</strain>
    </source>
</reference>
<protein>
    <recommendedName>
        <fullName evidence="1">PorZ N-terminal beta-propeller domain-containing protein</fullName>
    </recommendedName>
</protein>
<comment type="caution">
    <text evidence="2">The sequence shown here is derived from an EMBL/GenBank/DDBJ whole genome shotgun (WGS) entry which is preliminary data.</text>
</comment>
<keyword evidence="3" id="KW-1185">Reference proteome</keyword>
<proteinExistence type="predicted"/>
<gene>
    <name evidence="2" type="ORF">ACFSVN_03835</name>
</gene>
<name>A0ABW5JGL9_9BACT</name>